<evidence type="ECO:0000313" key="3">
    <source>
        <dbReference type="Proteomes" id="UP001379533"/>
    </source>
</evidence>
<evidence type="ECO:0000259" key="1">
    <source>
        <dbReference type="Pfam" id="PF01370"/>
    </source>
</evidence>
<sequence length="310" mass="34084">MIALVTGGAGFIGSHIVEHLVRSGHRARVYDNFSAGKRENLRHIPEDKLEIIEADVRDSPRLEYTMAGCDVVFHQAAIVSVPYSVDHPQETHDVNLQGTMNVLFAAKRQGVKRIVFAGSAAVYGEDPELPKRESMREDPISPYGVEKLASELYLRTYARLHGVESVTLRYFNVFGPRQDPKSAYSGVISVLVDRALRGDTPTLFGDGNQSRDFVFVRDVAQANLLAATVPGIGGRVYNVGRGQRTTLLELTAMLGRTVGRTITPEHQPPRAGDIRDSLADITRARTELGFDPKVSVEEGLRELVAYTRGG</sequence>
<gene>
    <name evidence="2" type="ORF">LZC95_43750</name>
</gene>
<organism evidence="2 3">
    <name type="scientific">Pendulispora brunnea</name>
    <dbReference type="NCBI Taxonomy" id="2905690"/>
    <lineage>
        <taxon>Bacteria</taxon>
        <taxon>Pseudomonadati</taxon>
        <taxon>Myxococcota</taxon>
        <taxon>Myxococcia</taxon>
        <taxon>Myxococcales</taxon>
        <taxon>Sorangiineae</taxon>
        <taxon>Pendulisporaceae</taxon>
        <taxon>Pendulispora</taxon>
    </lineage>
</organism>
<accession>A0ABZ2K3Z0</accession>
<dbReference type="PRINTS" id="PR01713">
    <property type="entry name" value="NUCEPIMERASE"/>
</dbReference>
<proteinExistence type="predicted"/>
<dbReference type="RefSeq" id="WP_394843957.1">
    <property type="nucleotide sequence ID" value="NZ_CP089982.1"/>
</dbReference>
<dbReference type="SUPFAM" id="SSF51735">
    <property type="entry name" value="NAD(P)-binding Rossmann-fold domains"/>
    <property type="match status" value="1"/>
</dbReference>
<dbReference type="CDD" id="cd05256">
    <property type="entry name" value="UDP_AE_SDR_e"/>
    <property type="match status" value="1"/>
</dbReference>
<evidence type="ECO:0000313" key="2">
    <source>
        <dbReference type="EMBL" id="WXA93357.1"/>
    </source>
</evidence>
<dbReference type="Gene3D" id="3.90.25.10">
    <property type="entry name" value="UDP-galactose 4-epimerase, domain 1"/>
    <property type="match status" value="1"/>
</dbReference>
<dbReference type="InterPro" id="IPR001509">
    <property type="entry name" value="Epimerase_deHydtase"/>
</dbReference>
<dbReference type="Gene3D" id="3.40.50.720">
    <property type="entry name" value="NAD(P)-binding Rossmann-like Domain"/>
    <property type="match status" value="1"/>
</dbReference>
<name>A0ABZ2K3Z0_9BACT</name>
<dbReference type="InterPro" id="IPR036291">
    <property type="entry name" value="NAD(P)-bd_dom_sf"/>
</dbReference>
<dbReference type="PANTHER" id="PTHR43245">
    <property type="entry name" value="BIFUNCTIONAL POLYMYXIN RESISTANCE PROTEIN ARNA"/>
    <property type="match status" value="1"/>
</dbReference>
<dbReference type="EMBL" id="CP089982">
    <property type="protein sequence ID" value="WXA93357.1"/>
    <property type="molecule type" value="Genomic_DNA"/>
</dbReference>
<dbReference type="Pfam" id="PF01370">
    <property type="entry name" value="Epimerase"/>
    <property type="match status" value="1"/>
</dbReference>
<protein>
    <submittedName>
        <fullName evidence="2">SDR family oxidoreductase</fullName>
    </submittedName>
</protein>
<feature type="domain" description="NAD-dependent epimerase/dehydratase" evidence="1">
    <location>
        <begin position="3"/>
        <end position="240"/>
    </location>
</feature>
<keyword evidence="3" id="KW-1185">Reference proteome</keyword>
<dbReference type="PANTHER" id="PTHR43245:SF13">
    <property type="entry name" value="UDP-D-APIOSE_UDP-D-XYLOSE SYNTHASE 2"/>
    <property type="match status" value="1"/>
</dbReference>
<reference evidence="2 3" key="1">
    <citation type="submission" date="2021-12" db="EMBL/GenBank/DDBJ databases">
        <title>Discovery of the Pendulisporaceae a myxobacterial family with distinct sporulation behavior and unique specialized metabolism.</title>
        <authorList>
            <person name="Garcia R."/>
            <person name="Popoff A."/>
            <person name="Bader C.D."/>
            <person name="Loehr J."/>
            <person name="Walesch S."/>
            <person name="Walt C."/>
            <person name="Boldt J."/>
            <person name="Bunk B."/>
            <person name="Haeckl F.J.F.P.J."/>
            <person name="Gunesch A.P."/>
            <person name="Birkelbach J."/>
            <person name="Nuebel U."/>
            <person name="Pietschmann T."/>
            <person name="Bach T."/>
            <person name="Mueller R."/>
        </authorList>
    </citation>
    <scope>NUCLEOTIDE SEQUENCE [LARGE SCALE GENOMIC DNA]</scope>
    <source>
        <strain evidence="2 3">MSr12523</strain>
    </source>
</reference>
<dbReference type="Proteomes" id="UP001379533">
    <property type="component" value="Chromosome"/>
</dbReference>
<dbReference type="InterPro" id="IPR050177">
    <property type="entry name" value="Lipid_A_modif_metabolic_enz"/>
</dbReference>